<dbReference type="EMBL" id="CATNWA010000318">
    <property type="protein sequence ID" value="CAI9536463.1"/>
    <property type="molecule type" value="Genomic_DNA"/>
</dbReference>
<feature type="compositionally biased region" description="Basic residues" evidence="1">
    <location>
        <begin position="1"/>
        <end position="10"/>
    </location>
</feature>
<organism evidence="2 3">
    <name type="scientific">Staurois parvus</name>
    <dbReference type="NCBI Taxonomy" id="386267"/>
    <lineage>
        <taxon>Eukaryota</taxon>
        <taxon>Metazoa</taxon>
        <taxon>Chordata</taxon>
        <taxon>Craniata</taxon>
        <taxon>Vertebrata</taxon>
        <taxon>Euteleostomi</taxon>
        <taxon>Amphibia</taxon>
        <taxon>Batrachia</taxon>
        <taxon>Anura</taxon>
        <taxon>Neobatrachia</taxon>
        <taxon>Ranoidea</taxon>
        <taxon>Ranidae</taxon>
        <taxon>Staurois</taxon>
    </lineage>
</organism>
<evidence type="ECO:0000256" key="1">
    <source>
        <dbReference type="SAM" id="MobiDB-lite"/>
    </source>
</evidence>
<accession>A0ABN9AKL2</accession>
<dbReference type="Proteomes" id="UP001162483">
    <property type="component" value="Unassembled WGS sequence"/>
</dbReference>
<name>A0ABN9AKL2_9NEOB</name>
<evidence type="ECO:0000313" key="2">
    <source>
        <dbReference type="EMBL" id="CAI9536463.1"/>
    </source>
</evidence>
<proteinExistence type="predicted"/>
<protein>
    <submittedName>
        <fullName evidence="2">Uncharacterized protein</fullName>
    </submittedName>
</protein>
<sequence>MHSYKTRKKNLSSNTHQTEHVQNYSTRKSYQEIRGGDTGRKGEDRIKQPFYTIQRINPLGSTVSVTSMHY</sequence>
<feature type="compositionally biased region" description="Basic and acidic residues" evidence="1">
    <location>
        <begin position="29"/>
        <end position="47"/>
    </location>
</feature>
<gene>
    <name evidence="2" type="ORF">SPARVUS_LOCUS1028987</name>
</gene>
<keyword evidence="3" id="KW-1185">Reference proteome</keyword>
<comment type="caution">
    <text evidence="2">The sequence shown here is derived from an EMBL/GenBank/DDBJ whole genome shotgun (WGS) entry which is preliminary data.</text>
</comment>
<reference evidence="2" key="1">
    <citation type="submission" date="2023-05" db="EMBL/GenBank/DDBJ databases">
        <authorList>
            <person name="Stuckert A."/>
        </authorList>
    </citation>
    <scope>NUCLEOTIDE SEQUENCE</scope>
</reference>
<feature type="compositionally biased region" description="Polar residues" evidence="1">
    <location>
        <begin position="11"/>
        <end position="28"/>
    </location>
</feature>
<evidence type="ECO:0000313" key="3">
    <source>
        <dbReference type="Proteomes" id="UP001162483"/>
    </source>
</evidence>
<feature type="region of interest" description="Disordered" evidence="1">
    <location>
        <begin position="1"/>
        <end position="47"/>
    </location>
</feature>